<accession>A0A8R7VEU2</accession>
<sequence>MSPRRNRYSSERSFSCPMLCGMAPLNDRLSKICNRAKLVRLPIPAGIVPYRPLLLKVRFFRWGKAEKSNLSSVPFKLASIKWSPVMCPAELQVMCVHLQRLVE</sequence>
<protein>
    <submittedName>
        <fullName evidence="1">Uncharacterized protein</fullName>
    </submittedName>
</protein>
<reference evidence="2" key="1">
    <citation type="journal article" date="2013" name="Nature">
        <title>Draft genome of the wheat A-genome progenitor Triticum urartu.</title>
        <authorList>
            <person name="Ling H.Q."/>
            <person name="Zhao S."/>
            <person name="Liu D."/>
            <person name="Wang J."/>
            <person name="Sun H."/>
            <person name="Zhang C."/>
            <person name="Fan H."/>
            <person name="Li D."/>
            <person name="Dong L."/>
            <person name="Tao Y."/>
            <person name="Gao C."/>
            <person name="Wu H."/>
            <person name="Li Y."/>
            <person name="Cui Y."/>
            <person name="Guo X."/>
            <person name="Zheng S."/>
            <person name="Wang B."/>
            <person name="Yu K."/>
            <person name="Liang Q."/>
            <person name="Yang W."/>
            <person name="Lou X."/>
            <person name="Chen J."/>
            <person name="Feng M."/>
            <person name="Jian J."/>
            <person name="Zhang X."/>
            <person name="Luo G."/>
            <person name="Jiang Y."/>
            <person name="Liu J."/>
            <person name="Wang Z."/>
            <person name="Sha Y."/>
            <person name="Zhang B."/>
            <person name="Wu H."/>
            <person name="Tang D."/>
            <person name="Shen Q."/>
            <person name="Xue P."/>
            <person name="Zou S."/>
            <person name="Wang X."/>
            <person name="Liu X."/>
            <person name="Wang F."/>
            <person name="Yang Y."/>
            <person name="An X."/>
            <person name="Dong Z."/>
            <person name="Zhang K."/>
            <person name="Zhang X."/>
            <person name="Luo M.C."/>
            <person name="Dvorak J."/>
            <person name="Tong Y."/>
            <person name="Wang J."/>
            <person name="Yang H."/>
            <person name="Li Z."/>
            <person name="Wang D."/>
            <person name="Zhang A."/>
            <person name="Wang J."/>
        </authorList>
    </citation>
    <scope>NUCLEOTIDE SEQUENCE</scope>
    <source>
        <strain evidence="2">cv. G1812</strain>
    </source>
</reference>
<dbReference type="EnsemblPlants" id="TuG1812S0003345500.01.T01">
    <property type="protein sequence ID" value="TuG1812S0003345500.01.T01.s_cds42002"/>
    <property type="gene ID" value="TuG1812S0003345500.01"/>
</dbReference>
<proteinExistence type="predicted"/>
<dbReference type="AlphaFoldDB" id="A0A8R7VEU2"/>
<dbReference type="Gramene" id="TuG1812S0003345500.01.T01">
    <property type="protein sequence ID" value="TuG1812S0003345500.01.T01.s_cds42002"/>
    <property type="gene ID" value="TuG1812S0003345500.01"/>
</dbReference>
<reference evidence="1" key="2">
    <citation type="submission" date="2022-06" db="UniProtKB">
        <authorList>
            <consortium name="EnsemblPlants"/>
        </authorList>
    </citation>
    <scope>IDENTIFICATION</scope>
</reference>
<organism evidence="1 2">
    <name type="scientific">Triticum urartu</name>
    <name type="common">Red wild einkorn</name>
    <name type="synonym">Crithodium urartu</name>
    <dbReference type="NCBI Taxonomy" id="4572"/>
    <lineage>
        <taxon>Eukaryota</taxon>
        <taxon>Viridiplantae</taxon>
        <taxon>Streptophyta</taxon>
        <taxon>Embryophyta</taxon>
        <taxon>Tracheophyta</taxon>
        <taxon>Spermatophyta</taxon>
        <taxon>Magnoliopsida</taxon>
        <taxon>Liliopsida</taxon>
        <taxon>Poales</taxon>
        <taxon>Poaceae</taxon>
        <taxon>BOP clade</taxon>
        <taxon>Pooideae</taxon>
        <taxon>Triticodae</taxon>
        <taxon>Triticeae</taxon>
        <taxon>Triticinae</taxon>
        <taxon>Triticum</taxon>
    </lineage>
</organism>
<name>A0A8R7VEU2_TRIUA</name>
<evidence type="ECO:0000313" key="1">
    <source>
        <dbReference type="EnsemblPlants" id="TuG1812S0003345500.01.T01.s_cds42002"/>
    </source>
</evidence>
<dbReference type="Proteomes" id="UP000015106">
    <property type="component" value="Unassembled WGS sequence"/>
</dbReference>
<evidence type="ECO:0000313" key="2">
    <source>
        <dbReference type="Proteomes" id="UP000015106"/>
    </source>
</evidence>
<keyword evidence="2" id="KW-1185">Reference proteome</keyword>